<evidence type="ECO:0000256" key="1">
    <source>
        <dbReference type="SAM" id="SignalP"/>
    </source>
</evidence>
<keyword evidence="2" id="KW-0808">Transferase</keyword>
<feature type="signal peptide" evidence="1">
    <location>
        <begin position="1"/>
        <end position="22"/>
    </location>
</feature>
<dbReference type="GO" id="GO:0008168">
    <property type="term" value="F:methyltransferase activity"/>
    <property type="evidence" value="ECO:0007669"/>
    <property type="project" value="UniProtKB-KW"/>
</dbReference>
<dbReference type="SUPFAM" id="SSF53335">
    <property type="entry name" value="S-adenosyl-L-methionine-dependent methyltransferases"/>
    <property type="match status" value="1"/>
</dbReference>
<keyword evidence="2" id="KW-0489">Methyltransferase</keyword>
<protein>
    <submittedName>
        <fullName evidence="2">Methyltransferase type 11</fullName>
    </submittedName>
</protein>
<dbReference type="AlphaFoldDB" id="A0A4D7BZU0"/>
<dbReference type="Proteomes" id="UP000298714">
    <property type="component" value="Chromosome"/>
</dbReference>
<dbReference type="GO" id="GO:0032259">
    <property type="term" value="P:methylation"/>
    <property type="evidence" value="ECO:0007669"/>
    <property type="project" value="UniProtKB-KW"/>
</dbReference>
<gene>
    <name evidence="2" type="ORF">E6W36_03270</name>
</gene>
<evidence type="ECO:0000313" key="3">
    <source>
        <dbReference type="Proteomes" id="UP000298714"/>
    </source>
</evidence>
<reference evidence="3" key="1">
    <citation type="submission" date="2019-04" db="EMBL/GenBank/DDBJ databases">
        <title>Complete genome sequence of Sphingomonas sp. W1-2-3.</title>
        <authorList>
            <person name="Im W.T."/>
        </authorList>
    </citation>
    <scope>NUCLEOTIDE SEQUENCE [LARGE SCALE GENOMIC DNA]</scope>
    <source>
        <strain evidence="3">W1-2-3</strain>
    </source>
</reference>
<dbReference type="Gene3D" id="3.40.50.150">
    <property type="entry name" value="Vaccinia Virus protein VP39"/>
    <property type="match status" value="1"/>
</dbReference>
<dbReference type="Pfam" id="PF01209">
    <property type="entry name" value="Ubie_methyltran"/>
    <property type="match status" value="1"/>
</dbReference>
<accession>A0A4D7BZU0</accession>
<evidence type="ECO:0000313" key="2">
    <source>
        <dbReference type="EMBL" id="QCI78964.1"/>
    </source>
</evidence>
<name>A0A4D7BZU0_9SPHN</name>
<feature type="chain" id="PRO_5020437786" evidence="1">
    <location>
        <begin position="23"/>
        <end position="209"/>
    </location>
</feature>
<dbReference type="InterPro" id="IPR029063">
    <property type="entry name" value="SAM-dependent_MTases_sf"/>
</dbReference>
<dbReference type="CDD" id="cd02440">
    <property type="entry name" value="AdoMet_MTases"/>
    <property type="match status" value="1"/>
</dbReference>
<dbReference type="EMBL" id="CP039704">
    <property type="protein sequence ID" value="QCI78964.1"/>
    <property type="molecule type" value="Genomic_DNA"/>
</dbReference>
<organism evidence="2 3">
    <name type="scientific">Hankyongella ginsenosidimutans</name>
    <dbReference type="NCBI Taxonomy" id="1763828"/>
    <lineage>
        <taxon>Bacteria</taxon>
        <taxon>Pseudomonadati</taxon>
        <taxon>Pseudomonadota</taxon>
        <taxon>Alphaproteobacteria</taxon>
        <taxon>Sphingomonadales</taxon>
        <taxon>Sphingomonadaceae</taxon>
        <taxon>Hankyongella</taxon>
    </lineage>
</organism>
<keyword evidence="1" id="KW-0732">Signal</keyword>
<dbReference type="KEGG" id="hgn:E6W36_03270"/>
<proteinExistence type="predicted"/>
<keyword evidence="3" id="KW-1185">Reference proteome</keyword>
<dbReference type="RefSeq" id="WP_222873754.1">
    <property type="nucleotide sequence ID" value="NZ_CP039704.1"/>
</dbReference>
<sequence>MTRTIRLALAALALALPVPAQGAAASPGAAAQLDQLIQQQDRLPIDAERDKRDRPADVMALAGVGPGMRVLDLYSGGGYWSELFSRAVGPRGVTFAHNNAAYLGFSKDELAQRDIAHRLPGVRRLMAENNRLFLAPDSLDVVWFSLGYHDIALDQPQDGWPRIDGDQLRRTLFTALKPGGRLVIIDHRAPAGMDPDESGAKLHRIDPRP</sequence>